<proteinExistence type="predicted"/>
<evidence type="ECO:0000313" key="3">
    <source>
        <dbReference type="EMBL" id="PWU50147.1"/>
    </source>
</evidence>
<dbReference type="AlphaFoldDB" id="A0A317KBD2"/>
<keyword evidence="4" id="KW-1185">Reference proteome</keyword>
<evidence type="ECO:0000313" key="4">
    <source>
        <dbReference type="Proteomes" id="UP000245683"/>
    </source>
</evidence>
<dbReference type="SUPFAM" id="SSF50475">
    <property type="entry name" value="FMN-binding split barrel"/>
    <property type="match status" value="1"/>
</dbReference>
<feature type="region of interest" description="Disordered" evidence="2">
    <location>
        <begin position="75"/>
        <end position="111"/>
    </location>
</feature>
<name>A0A317KBD2_9ACTN</name>
<dbReference type="GO" id="GO:0070967">
    <property type="term" value="F:coenzyme F420 binding"/>
    <property type="evidence" value="ECO:0007669"/>
    <property type="project" value="TreeGrafter"/>
</dbReference>
<dbReference type="OrthoDB" id="5115613at2"/>
<sequence length="153" mass="16640">MANWQEIEKDAPDFAARVRARFAMGTNKTIATLRKDGSPRISASELQFDDGEVTLGMMGGSMKLLDVRRDPRIAVHSPTVEPPGDDAEGWPGDAKLAGTAAQVDPPADNPHQGAGFFKLNITEVVLTYVGTPADHLVIESWHPGRGHQRRTRT</sequence>
<dbReference type="RefSeq" id="WP_109943990.1">
    <property type="nucleotide sequence ID" value="NZ_QGSU01000525.1"/>
</dbReference>
<keyword evidence="1" id="KW-0560">Oxidoreductase</keyword>
<organism evidence="3 4">
    <name type="scientific">Micromonospora globispora</name>
    <dbReference type="NCBI Taxonomy" id="1450148"/>
    <lineage>
        <taxon>Bacteria</taxon>
        <taxon>Bacillati</taxon>
        <taxon>Actinomycetota</taxon>
        <taxon>Actinomycetes</taxon>
        <taxon>Micromonosporales</taxon>
        <taxon>Micromonosporaceae</taxon>
        <taxon>Micromonospora</taxon>
    </lineage>
</organism>
<dbReference type="GO" id="GO:0016627">
    <property type="term" value="F:oxidoreductase activity, acting on the CH-CH group of donors"/>
    <property type="evidence" value="ECO:0007669"/>
    <property type="project" value="TreeGrafter"/>
</dbReference>
<protein>
    <submittedName>
        <fullName evidence="3">Pyridoxamine 5-phosphate oxidase</fullName>
    </submittedName>
</protein>
<evidence type="ECO:0000256" key="2">
    <source>
        <dbReference type="SAM" id="MobiDB-lite"/>
    </source>
</evidence>
<gene>
    <name evidence="3" type="ORF">DLJ46_07825</name>
</gene>
<dbReference type="Proteomes" id="UP000245683">
    <property type="component" value="Unassembled WGS sequence"/>
</dbReference>
<dbReference type="PANTHER" id="PTHR35176">
    <property type="entry name" value="HEME OXYGENASE HI_0854-RELATED"/>
    <property type="match status" value="1"/>
</dbReference>
<dbReference type="PANTHER" id="PTHR35176:SF6">
    <property type="entry name" value="HEME OXYGENASE HI_0854-RELATED"/>
    <property type="match status" value="1"/>
</dbReference>
<accession>A0A317KBD2</accession>
<dbReference type="GO" id="GO:0005829">
    <property type="term" value="C:cytosol"/>
    <property type="evidence" value="ECO:0007669"/>
    <property type="project" value="TreeGrafter"/>
</dbReference>
<dbReference type="InterPro" id="IPR052019">
    <property type="entry name" value="F420H2_bilvrd_red/Heme_oxyg"/>
</dbReference>
<dbReference type="InterPro" id="IPR012349">
    <property type="entry name" value="Split_barrel_FMN-bd"/>
</dbReference>
<dbReference type="Gene3D" id="2.30.110.10">
    <property type="entry name" value="Electron Transport, Fmn-binding Protein, Chain A"/>
    <property type="match status" value="1"/>
</dbReference>
<evidence type="ECO:0000256" key="1">
    <source>
        <dbReference type="ARBA" id="ARBA00023002"/>
    </source>
</evidence>
<reference evidence="4" key="1">
    <citation type="submission" date="2018-05" db="EMBL/GenBank/DDBJ databases">
        <title>Micromonospora globispora sp. nov. and Micromonospora rugosa sp. nov., isolated from marine sediment.</title>
        <authorList>
            <person name="Carro L."/>
            <person name="Aysel V."/>
            <person name="Cetin D."/>
            <person name="Igual J.M."/>
            <person name="Klenk H.-P."/>
            <person name="Trujillo M.E."/>
            <person name="Sahin N."/>
        </authorList>
    </citation>
    <scope>NUCLEOTIDE SEQUENCE [LARGE SCALE GENOMIC DNA]</scope>
    <source>
        <strain evidence="4">S2904</strain>
    </source>
</reference>
<comment type="caution">
    <text evidence="3">The sequence shown here is derived from an EMBL/GenBank/DDBJ whole genome shotgun (WGS) entry which is preliminary data.</text>
</comment>
<dbReference type="EMBL" id="QGSV01000117">
    <property type="protein sequence ID" value="PWU50147.1"/>
    <property type="molecule type" value="Genomic_DNA"/>
</dbReference>